<feature type="domain" description="EAL" evidence="9">
    <location>
        <begin position="324"/>
        <end position="575"/>
    </location>
</feature>
<dbReference type="SUPFAM" id="SSF141868">
    <property type="entry name" value="EAL domain-like"/>
    <property type="match status" value="1"/>
</dbReference>
<dbReference type="GO" id="GO:0003677">
    <property type="term" value="F:DNA binding"/>
    <property type="evidence" value="ECO:0007669"/>
    <property type="project" value="UniProtKB-KW"/>
</dbReference>
<dbReference type="CDD" id="cd01949">
    <property type="entry name" value="GGDEF"/>
    <property type="match status" value="1"/>
</dbReference>
<accession>A0AAE3ISE7</accession>
<reference evidence="11" key="1">
    <citation type="submission" date="2022-10" db="EMBL/GenBank/DDBJ databases">
        <title>Description of Fervidibacillus gen. nov. in the family Fervidibacillaceae fam. nov. with two species, Fervidibacillus albus sp. nov., and Fervidibacillus halotolerans sp. nov., isolated from tidal flat sediments.</title>
        <authorList>
            <person name="Kwon K.K."/>
            <person name="Yang S.-H."/>
        </authorList>
    </citation>
    <scope>NUCLEOTIDE SEQUENCE</scope>
    <source>
        <strain evidence="11">JCM 19140</strain>
    </source>
</reference>
<dbReference type="PROSITE" id="PS50043">
    <property type="entry name" value="HTH_LUXR_2"/>
    <property type="match status" value="1"/>
</dbReference>
<evidence type="ECO:0000256" key="5">
    <source>
        <dbReference type="ARBA" id="ARBA00023163"/>
    </source>
</evidence>
<dbReference type="Pfam" id="PF00563">
    <property type="entry name" value="EAL"/>
    <property type="match status" value="1"/>
</dbReference>
<dbReference type="InterPro" id="IPR036388">
    <property type="entry name" value="WH-like_DNA-bd_sf"/>
</dbReference>
<dbReference type="Gene3D" id="3.20.20.450">
    <property type="entry name" value="EAL domain"/>
    <property type="match status" value="1"/>
</dbReference>
<dbReference type="SMART" id="SM00421">
    <property type="entry name" value="HTH_LUXR"/>
    <property type="match status" value="1"/>
</dbReference>
<dbReference type="PRINTS" id="PR00038">
    <property type="entry name" value="HTHLUXR"/>
</dbReference>
<comment type="subcellular location">
    <subcellularLocation>
        <location evidence="1">Cytoplasm</location>
    </subcellularLocation>
</comment>
<organism evidence="11 12">
    <name type="scientific">Perspicuibacillus lycopersici</name>
    <dbReference type="NCBI Taxonomy" id="1325689"/>
    <lineage>
        <taxon>Bacteria</taxon>
        <taxon>Bacillati</taxon>
        <taxon>Bacillota</taxon>
        <taxon>Bacilli</taxon>
        <taxon>Bacillales</taxon>
        <taxon>Bacillaceae</taxon>
        <taxon>Perspicuibacillus</taxon>
    </lineage>
</organism>
<dbReference type="Gene3D" id="3.30.70.270">
    <property type="match status" value="1"/>
</dbReference>
<dbReference type="AlphaFoldDB" id="A0AAE3ISE7"/>
<dbReference type="SUPFAM" id="SSF52172">
    <property type="entry name" value="CheY-like"/>
    <property type="match status" value="1"/>
</dbReference>
<dbReference type="GO" id="GO:0005737">
    <property type="term" value="C:cytoplasm"/>
    <property type="evidence" value="ECO:0007669"/>
    <property type="project" value="UniProtKB-SubCell"/>
</dbReference>
<evidence type="ECO:0000259" key="7">
    <source>
        <dbReference type="PROSITE" id="PS50043"/>
    </source>
</evidence>
<evidence type="ECO:0000259" key="8">
    <source>
        <dbReference type="PROSITE" id="PS50110"/>
    </source>
</evidence>
<dbReference type="Pfam" id="PF00990">
    <property type="entry name" value="GGDEF"/>
    <property type="match status" value="1"/>
</dbReference>
<dbReference type="Gene3D" id="3.40.50.2300">
    <property type="match status" value="1"/>
</dbReference>
<evidence type="ECO:0000256" key="3">
    <source>
        <dbReference type="ARBA" id="ARBA00023015"/>
    </source>
</evidence>
<evidence type="ECO:0000313" key="12">
    <source>
        <dbReference type="Proteomes" id="UP001209318"/>
    </source>
</evidence>
<dbReference type="InterPro" id="IPR001789">
    <property type="entry name" value="Sig_transdc_resp-reg_receiver"/>
</dbReference>
<dbReference type="PANTHER" id="PTHR44757:SF2">
    <property type="entry name" value="BIOFILM ARCHITECTURE MAINTENANCE PROTEIN MBAA"/>
    <property type="match status" value="1"/>
</dbReference>
<dbReference type="InterPro" id="IPR001633">
    <property type="entry name" value="EAL_dom"/>
</dbReference>
<gene>
    <name evidence="11" type="ORF">OEV98_03080</name>
</gene>
<sequence>MLRIDEKVNILLVDDRPENLLALEAFLEKENHQLIRANSGEEALKQLLKYEFALILLDVQMPGMDGFHTAKIIKAREKTKDIPIIFITANHLDAEHIFMGYTVGAMDYILKPFDPMILKAKVERFVEIYLMKKQLMQQTSMLIENEQIISHMANHDYLTNLPNRRFFYKKIGEYILQSKKQNQSFGLLYLDMDRFKYINDSLGHLMGDEVLKEIANKLKKIIDKKDVVFRFGGDEFIIILPETDREGALEVSEKILETFKKPLLIENYELFITTCIGVSIFPYDGEDATWLLKNADIALYRAKKKGKNKYTVYHSGMNMQSYRSFMLQNDLRKAIERQELEILFQPRVDTKTGKIVSAESLLRWNHPKWGMLFPNEFIPLAEETGIIVEIGEWVIRQVCEQLRNWMNIGKPLIGISINFSVQQFFQKNLIQNIKQILIETKVPPELIEVEVTESTFLKNEENSLLVLRELRSIGFQISLDDFGTGYSSLSYLRHFPFTALKIDKSFIQEMNVDPSLVSTIIKLGNSLKLSVVAEGVETAEQFKLLKNYNCDEVQGYLFSPPINLNELEALIATMNNDKTGAQTVEQINERIIPYPKKMLISDSPQKENVLISALNNLKEMYSISSREIEVFELILAGLSNKEISSALFISEHTVKNHITKIFQKLNVTDRVQAMAMVYQKWIDFQDKSAHQ</sequence>
<dbReference type="NCBIfam" id="TIGR00254">
    <property type="entry name" value="GGDEF"/>
    <property type="match status" value="1"/>
</dbReference>
<dbReference type="SMART" id="SM00267">
    <property type="entry name" value="GGDEF"/>
    <property type="match status" value="1"/>
</dbReference>
<dbReference type="SUPFAM" id="SSF46894">
    <property type="entry name" value="C-terminal effector domain of the bipartite response regulators"/>
    <property type="match status" value="1"/>
</dbReference>
<evidence type="ECO:0000256" key="6">
    <source>
        <dbReference type="PROSITE-ProRule" id="PRU00169"/>
    </source>
</evidence>
<feature type="domain" description="GGDEF" evidence="10">
    <location>
        <begin position="183"/>
        <end position="315"/>
    </location>
</feature>
<dbReference type="InterPro" id="IPR016032">
    <property type="entry name" value="Sig_transdc_resp-reg_C-effctor"/>
</dbReference>
<dbReference type="Pfam" id="PF00196">
    <property type="entry name" value="GerE"/>
    <property type="match status" value="1"/>
</dbReference>
<dbReference type="FunFam" id="3.30.70.270:FF:000001">
    <property type="entry name" value="Diguanylate cyclase domain protein"/>
    <property type="match status" value="1"/>
</dbReference>
<dbReference type="Proteomes" id="UP001209318">
    <property type="component" value="Unassembled WGS sequence"/>
</dbReference>
<dbReference type="InterPro" id="IPR043128">
    <property type="entry name" value="Rev_trsase/Diguanyl_cyclase"/>
</dbReference>
<evidence type="ECO:0000259" key="9">
    <source>
        <dbReference type="PROSITE" id="PS50883"/>
    </source>
</evidence>
<dbReference type="InterPro" id="IPR035919">
    <property type="entry name" value="EAL_sf"/>
</dbReference>
<dbReference type="SMART" id="SM00052">
    <property type="entry name" value="EAL"/>
    <property type="match status" value="1"/>
</dbReference>
<dbReference type="InterPro" id="IPR000792">
    <property type="entry name" value="Tscrpt_reg_LuxR_C"/>
</dbReference>
<dbReference type="EMBL" id="JAOUSF010000001">
    <property type="protein sequence ID" value="MCU9612546.1"/>
    <property type="molecule type" value="Genomic_DNA"/>
</dbReference>
<dbReference type="PROSITE" id="PS50110">
    <property type="entry name" value="RESPONSE_REGULATORY"/>
    <property type="match status" value="1"/>
</dbReference>
<feature type="domain" description="Response regulatory" evidence="8">
    <location>
        <begin position="9"/>
        <end position="126"/>
    </location>
</feature>
<dbReference type="Pfam" id="PF00072">
    <property type="entry name" value="Response_reg"/>
    <property type="match status" value="1"/>
</dbReference>
<dbReference type="PROSITE" id="PS50883">
    <property type="entry name" value="EAL"/>
    <property type="match status" value="1"/>
</dbReference>
<evidence type="ECO:0000256" key="4">
    <source>
        <dbReference type="ARBA" id="ARBA00023125"/>
    </source>
</evidence>
<keyword evidence="3" id="KW-0805">Transcription regulation</keyword>
<feature type="modified residue" description="4-aspartylphosphate" evidence="6">
    <location>
        <position position="58"/>
    </location>
</feature>
<dbReference type="InterPro" id="IPR029787">
    <property type="entry name" value="Nucleotide_cyclase"/>
</dbReference>
<dbReference type="PANTHER" id="PTHR44757">
    <property type="entry name" value="DIGUANYLATE CYCLASE DGCP"/>
    <property type="match status" value="1"/>
</dbReference>
<evidence type="ECO:0000256" key="1">
    <source>
        <dbReference type="ARBA" id="ARBA00004496"/>
    </source>
</evidence>
<dbReference type="InterPro" id="IPR000160">
    <property type="entry name" value="GGDEF_dom"/>
</dbReference>
<dbReference type="SUPFAM" id="SSF55073">
    <property type="entry name" value="Nucleotide cyclase"/>
    <property type="match status" value="1"/>
</dbReference>
<dbReference type="RefSeq" id="WP_263071731.1">
    <property type="nucleotide sequence ID" value="NZ_JAOUSF010000001.1"/>
</dbReference>
<feature type="domain" description="HTH luxR-type" evidence="7">
    <location>
        <begin position="616"/>
        <end position="681"/>
    </location>
</feature>
<dbReference type="CDD" id="cd01948">
    <property type="entry name" value="EAL"/>
    <property type="match status" value="1"/>
</dbReference>
<dbReference type="InterPro" id="IPR011006">
    <property type="entry name" value="CheY-like_superfamily"/>
</dbReference>
<evidence type="ECO:0000313" key="11">
    <source>
        <dbReference type="EMBL" id="MCU9612546.1"/>
    </source>
</evidence>
<dbReference type="InterPro" id="IPR052155">
    <property type="entry name" value="Biofilm_reg_signaling"/>
</dbReference>
<dbReference type="PROSITE" id="PS50887">
    <property type="entry name" value="GGDEF"/>
    <property type="match status" value="1"/>
</dbReference>
<evidence type="ECO:0000259" key="10">
    <source>
        <dbReference type="PROSITE" id="PS50887"/>
    </source>
</evidence>
<comment type="caution">
    <text evidence="11">The sequence shown here is derived from an EMBL/GenBank/DDBJ whole genome shotgun (WGS) entry which is preliminary data.</text>
</comment>
<keyword evidence="6" id="KW-0597">Phosphoprotein</keyword>
<dbReference type="CDD" id="cd06170">
    <property type="entry name" value="LuxR_C_like"/>
    <property type="match status" value="1"/>
</dbReference>
<dbReference type="Gene3D" id="1.10.10.10">
    <property type="entry name" value="Winged helix-like DNA-binding domain superfamily/Winged helix DNA-binding domain"/>
    <property type="match status" value="1"/>
</dbReference>
<evidence type="ECO:0000256" key="2">
    <source>
        <dbReference type="ARBA" id="ARBA00023012"/>
    </source>
</evidence>
<dbReference type="SMART" id="SM00448">
    <property type="entry name" value="REC"/>
    <property type="match status" value="1"/>
</dbReference>
<name>A0AAE3ISE7_9BACI</name>
<dbReference type="GO" id="GO:0006355">
    <property type="term" value="P:regulation of DNA-templated transcription"/>
    <property type="evidence" value="ECO:0007669"/>
    <property type="project" value="InterPro"/>
</dbReference>
<keyword evidence="12" id="KW-1185">Reference proteome</keyword>
<proteinExistence type="predicted"/>
<keyword evidence="2" id="KW-0902">Two-component regulatory system</keyword>
<keyword evidence="4" id="KW-0238">DNA-binding</keyword>
<keyword evidence="5" id="KW-0804">Transcription</keyword>
<dbReference type="GO" id="GO:0000160">
    <property type="term" value="P:phosphorelay signal transduction system"/>
    <property type="evidence" value="ECO:0007669"/>
    <property type="project" value="UniProtKB-KW"/>
</dbReference>
<protein>
    <submittedName>
        <fullName evidence="11">EAL domain-containing protein</fullName>
    </submittedName>
</protein>